<organism evidence="2 3">
    <name type="scientific">Zingiber officinale</name>
    <name type="common">Ginger</name>
    <name type="synonym">Amomum zingiber</name>
    <dbReference type="NCBI Taxonomy" id="94328"/>
    <lineage>
        <taxon>Eukaryota</taxon>
        <taxon>Viridiplantae</taxon>
        <taxon>Streptophyta</taxon>
        <taxon>Embryophyta</taxon>
        <taxon>Tracheophyta</taxon>
        <taxon>Spermatophyta</taxon>
        <taxon>Magnoliopsida</taxon>
        <taxon>Liliopsida</taxon>
        <taxon>Zingiberales</taxon>
        <taxon>Zingiberaceae</taxon>
        <taxon>Zingiber</taxon>
    </lineage>
</organism>
<evidence type="ECO:0000313" key="3">
    <source>
        <dbReference type="Proteomes" id="UP000734854"/>
    </source>
</evidence>
<dbReference type="PANTHER" id="PTHR34061">
    <property type="entry name" value="PROTEIN, PUTATIVE-RELATED"/>
    <property type="match status" value="1"/>
</dbReference>
<keyword evidence="3" id="KW-1185">Reference proteome</keyword>
<dbReference type="Proteomes" id="UP000734854">
    <property type="component" value="Unassembled WGS sequence"/>
</dbReference>
<keyword evidence="1" id="KW-0732">Signal</keyword>
<protein>
    <submittedName>
        <fullName evidence="2">Uncharacterized protein</fullName>
    </submittedName>
</protein>
<proteinExistence type="predicted"/>
<evidence type="ECO:0000313" key="2">
    <source>
        <dbReference type="EMBL" id="KAG6534686.1"/>
    </source>
</evidence>
<evidence type="ECO:0000256" key="1">
    <source>
        <dbReference type="SAM" id="SignalP"/>
    </source>
</evidence>
<feature type="signal peptide" evidence="1">
    <location>
        <begin position="1"/>
        <end position="22"/>
    </location>
</feature>
<dbReference type="AlphaFoldDB" id="A0A8J5M621"/>
<dbReference type="PANTHER" id="PTHR34061:SF17">
    <property type="entry name" value="EXPRESSED PROTEIN"/>
    <property type="match status" value="1"/>
</dbReference>
<comment type="caution">
    <text evidence="2">The sequence shown here is derived from an EMBL/GenBank/DDBJ whole genome shotgun (WGS) entry which is preliminary data.</text>
</comment>
<feature type="chain" id="PRO_5035191955" evidence="1">
    <location>
        <begin position="23"/>
        <end position="173"/>
    </location>
</feature>
<accession>A0A8J5M621</accession>
<name>A0A8J5M621_ZINOF</name>
<sequence>MPSCSFLSSGCVSFLGLCGCSGAKPPTRRRPAPGRRGLDRAASWVGNILTAAFFASMERCSCINIATEGDDDVPLMQHDDGIVDVAEEGDRGGLRRRKKGRGLDAGPVPTHAALPLPDPLVDGGGVAAAAFPPALPALGALHLVAHPDRYGRRWTRSHEVFIAIVRISAIPKS</sequence>
<reference evidence="2 3" key="1">
    <citation type="submission" date="2020-08" db="EMBL/GenBank/DDBJ databases">
        <title>Plant Genome Project.</title>
        <authorList>
            <person name="Zhang R.-G."/>
        </authorList>
    </citation>
    <scope>NUCLEOTIDE SEQUENCE [LARGE SCALE GENOMIC DNA]</scope>
    <source>
        <tissue evidence="2">Rhizome</tissue>
    </source>
</reference>
<dbReference type="EMBL" id="JACMSC010000002">
    <property type="protein sequence ID" value="KAG6534686.1"/>
    <property type="molecule type" value="Genomic_DNA"/>
</dbReference>
<gene>
    <name evidence="2" type="ORF">ZIOFF_008589</name>
</gene>